<evidence type="ECO:0000256" key="5">
    <source>
        <dbReference type="ARBA" id="ARBA00023242"/>
    </source>
</evidence>
<feature type="region of interest" description="Disordered" evidence="6">
    <location>
        <begin position="175"/>
        <end position="204"/>
    </location>
</feature>
<accession>A0ABR4LML8</accession>
<keyword evidence="4" id="KW-0804">Transcription</keyword>
<evidence type="ECO:0000256" key="3">
    <source>
        <dbReference type="ARBA" id="ARBA00022478"/>
    </source>
</evidence>
<organism evidence="7 8">
    <name type="scientific">Aspergillus lucknowensis</name>
    <dbReference type="NCBI Taxonomy" id="176173"/>
    <lineage>
        <taxon>Eukaryota</taxon>
        <taxon>Fungi</taxon>
        <taxon>Dikarya</taxon>
        <taxon>Ascomycota</taxon>
        <taxon>Pezizomycotina</taxon>
        <taxon>Eurotiomycetes</taxon>
        <taxon>Eurotiomycetidae</taxon>
        <taxon>Eurotiales</taxon>
        <taxon>Aspergillaceae</taxon>
        <taxon>Aspergillus</taxon>
        <taxon>Aspergillus subgen. Nidulantes</taxon>
    </lineage>
</organism>
<keyword evidence="5" id="KW-0539">Nucleus</keyword>
<feature type="region of interest" description="Disordered" evidence="6">
    <location>
        <begin position="1"/>
        <end position="33"/>
    </location>
</feature>
<keyword evidence="8" id="KW-1185">Reference proteome</keyword>
<proteinExistence type="inferred from homology"/>
<feature type="compositionally biased region" description="Basic and acidic residues" evidence="6">
    <location>
        <begin position="1"/>
        <end position="18"/>
    </location>
</feature>
<comment type="subcellular location">
    <subcellularLocation>
        <location evidence="1">Nucleus</location>
        <location evidence="1">Nucleolus</location>
    </subcellularLocation>
</comment>
<dbReference type="RefSeq" id="XP_070884655.1">
    <property type="nucleotide sequence ID" value="XM_071025089.1"/>
</dbReference>
<sequence length="508" mass="55462">MASEKAEKKRKRDSDRHERPTKKPALDLQSLPPLQARLVKDDSELAPVLINTPGVISQPKIRLNPYLKPRSQVSRHSSGSNNGIASTELLLQSSEHSKLDFLGREAIDDADSRLKHYVAVVDPARKTWEFVEVRKVTLRGAVRKVASAEGAEEESEDEEARTMREQRTNLTYTFGTKKSRKATQSMAENAQLSNAPEGAATAAESALLDSMPAESATDIATKTAALQAQVQAAKPLPQPNLDAKHPSEVYPLETLVPNGNATLRQLPIKEWQDTISSGLVVTTTSRYISNRIEAVAESGNTTHLQILRFILVLLELNRSLRSGGKGSASSSGPGSKRLPPKDDLRRILSGGSKSPTSPEETSASETTTTPTAAIPDPTIDAIRRKFAPNSPNLTKNDVTFLHTTICALSLHIPPQPVRDGVPIPNGGNPPNEMATDPSDLRDDLQLDNTAVIQYFRELGCRVDKPRETEFQKWGIMGGKSEAATRRVARLRIPVEFPKVSRGGGARRR</sequence>
<feature type="compositionally biased region" description="Polar residues" evidence="6">
    <location>
        <begin position="175"/>
        <end position="194"/>
    </location>
</feature>
<feature type="compositionally biased region" description="Low complexity" evidence="6">
    <location>
        <begin position="195"/>
        <end position="204"/>
    </location>
</feature>
<dbReference type="Proteomes" id="UP001610432">
    <property type="component" value="Unassembled WGS sequence"/>
</dbReference>
<evidence type="ECO:0000313" key="8">
    <source>
        <dbReference type="Proteomes" id="UP001610432"/>
    </source>
</evidence>
<reference evidence="7 8" key="1">
    <citation type="submission" date="2024-07" db="EMBL/GenBank/DDBJ databases">
        <title>Section-level genome sequencing and comparative genomics of Aspergillus sections Usti and Cavernicolus.</title>
        <authorList>
            <consortium name="Lawrence Berkeley National Laboratory"/>
            <person name="Nybo J.L."/>
            <person name="Vesth T.C."/>
            <person name="Theobald S."/>
            <person name="Frisvad J.C."/>
            <person name="Larsen T.O."/>
            <person name="Kjaerboelling I."/>
            <person name="Rothschild-Mancinelli K."/>
            <person name="Lyhne E.K."/>
            <person name="Kogle M.E."/>
            <person name="Barry K."/>
            <person name="Clum A."/>
            <person name="Na H."/>
            <person name="Ledsgaard L."/>
            <person name="Lin J."/>
            <person name="Lipzen A."/>
            <person name="Kuo A."/>
            <person name="Riley R."/>
            <person name="Mondo S."/>
            <person name="Labutti K."/>
            <person name="Haridas S."/>
            <person name="Pangalinan J."/>
            <person name="Salamov A.A."/>
            <person name="Simmons B.A."/>
            <person name="Magnuson J.K."/>
            <person name="Chen J."/>
            <person name="Drula E."/>
            <person name="Henrissat B."/>
            <person name="Wiebenga A."/>
            <person name="Lubbers R.J."/>
            <person name="Gomes A.C."/>
            <person name="Macurrencykelacurrency M.R."/>
            <person name="Stajich J."/>
            <person name="Grigoriev I.V."/>
            <person name="Mortensen U.H."/>
            <person name="De Vries R.P."/>
            <person name="Baker S.E."/>
            <person name="Andersen M.R."/>
        </authorList>
    </citation>
    <scope>NUCLEOTIDE SEQUENCE [LARGE SCALE GENOMIC DNA]</scope>
    <source>
        <strain evidence="7 8">CBS 449.75</strain>
    </source>
</reference>
<dbReference type="Pfam" id="PF06870">
    <property type="entry name" value="RNA_pol_I_A49"/>
    <property type="match status" value="1"/>
</dbReference>
<evidence type="ECO:0000256" key="6">
    <source>
        <dbReference type="SAM" id="MobiDB-lite"/>
    </source>
</evidence>
<feature type="compositionally biased region" description="Low complexity" evidence="6">
    <location>
        <begin position="354"/>
        <end position="378"/>
    </location>
</feature>
<comment type="similarity">
    <text evidence="2">Belongs to the eukaryotic RPA49/POLR1E RNA polymerase subunit family.</text>
</comment>
<dbReference type="InterPro" id="IPR009668">
    <property type="entry name" value="RNA_pol-assoc_fac_A49-like"/>
</dbReference>
<dbReference type="GeneID" id="98140161"/>
<gene>
    <name evidence="7" type="ORF">BJX67DRAFT_170346</name>
</gene>
<evidence type="ECO:0000256" key="1">
    <source>
        <dbReference type="ARBA" id="ARBA00004604"/>
    </source>
</evidence>
<evidence type="ECO:0000313" key="7">
    <source>
        <dbReference type="EMBL" id="KAL2865676.1"/>
    </source>
</evidence>
<evidence type="ECO:0000256" key="4">
    <source>
        <dbReference type="ARBA" id="ARBA00023163"/>
    </source>
</evidence>
<feature type="compositionally biased region" description="Low complexity" evidence="6">
    <location>
        <begin position="322"/>
        <end position="335"/>
    </location>
</feature>
<keyword evidence="3" id="KW-0240">DNA-directed RNA polymerase</keyword>
<dbReference type="EMBL" id="JBFXLQ010000030">
    <property type="protein sequence ID" value="KAL2865676.1"/>
    <property type="molecule type" value="Genomic_DNA"/>
</dbReference>
<protein>
    <submittedName>
        <fullName evidence="7">A49-like RNA polymerase I associated factor-domain-containing protein</fullName>
    </submittedName>
</protein>
<dbReference type="PANTHER" id="PTHR14440">
    <property type="entry name" value="DNA-DIRECTED RNA POLYMERASE I SUBUNIT RPA49"/>
    <property type="match status" value="1"/>
</dbReference>
<comment type="caution">
    <text evidence="7">The sequence shown here is derived from an EMBL/GenBank/DDBJ whole genome shotgun (WGS) entry which is preliminary data.</text>
</comment>
<evidence type="ECO:0000256" key="2">
    <source>
        <dbReference type="ARBA" id="ARBA00009430"/>
    </source>
</evidence>
<name>A0ABR4LML8_9EURO</name>
<feature type="region of interest" description="Disordered" evidence="6">
    <location>
        <begin position="322"/>
        <end position="378"/>
    </location>
</feature>